<name>A0A0F9EF18_9ZZZZ</name>
<evidence type="ECO:0000313" key="1">
    <source>
        <dbReference type="EMBL" id="KKL64816.1"/>
    </source>
</evidence>
<organism evidence="1">
    <name type="scientific">marine sediment metagenome</name>
    <dbReference type="NCBI Taxonomy" id="412755"/>
    <lineage>
        <taxon>unclassified sequences</taxon>
        <taxon>metagenomes</taxon>
        <taxon>ecological metagenomes</taxon>
    </lineage>
</organism>
<dbReference type="AlphaFoldDB" id="A0A0F9EF18"/>
<accession>A0A0F9EF18</accession>
<gene>
    <name evidence="1" type="ORF">LCGC14_2161200</name>
</gene>
<sequence>MVNRTRYKKTNRCCLICGVILILTCNIYAEPLIISYKEDTIIINNPIVDRICNDNKFRNLAKDAYDAVNQKDYKRLILIGTKALKICVSKLGAK</sequence>
<proteinExistence type="predicted"/>
<comment type="caution">
    <text evidence="1">The sequence shown here is derived from an EMBL/GenBank/DDBJ whole genome shotgun (WGS) entry which is preliminary data.</text>
</comment>
<dbReference type="EMBL" id="LAZR01027732">
    <property type="protein sequence ID" value="KKL64816.1"/>
    <property type="molecule type" value="Genomic_DNA"/>
</dbReference>
<reference evidence="1" key="1">
    <citation type="journal article" date="2015" name="Nature">
        <title>Complex archaea that bridge the gap between prokaryotes and eukaryotes.</title>
        <authorList>
            <person name="Spang A."/>
            <person name="Saw J.H."/>
            <person name="Jorgensen S.L."/>
            <person name="Zaremba-Niedzwiedzka K."/>
            <person name="Martijn J."/>
            <person name="Lind A.E."/>
            <person name="van Eijk R."/>
            <person name="Schleper C."/>
            <person name="Guy L."/>
            <person name="Ettema T.J."/>
        </authorList>
    </citation>
    <scope>NUCLEOTIDE SEQUENCE</scope>
</reference>
<protein>
    <submittedName>
        <fullName evidence="1">Uncharacterized protein</fullName>
    </submittedName>
</protein>